<sequence length="100" mass="11413">MVFSIGIHSIESDLAFAPINVIPVSDQKRKFHSMEFTDDILRLAFSIFVASEQKLVYWCWLSKSSASRGHSIAERRMGNYLGLAMFDCLMRARTFSQSES</sequence>
<accession>V4KRA9</accession>
<protein>
    <submittedName>
        <fullName evidence="1">Uncharacterized protein</fullName>
    </submittedName>
</protein>
<dbReference type="AlphaFoldDB" id="V4KRA9"/>
<name>V4KRA9_EUTSA</name>
<reference evidence="1 2" key="1">
    <citation type="journal article" date="2013" name="Front. Plant Sci.">
        <title>The Reference Genome of the Halophytic Plant Eutrema salsugineum.</title>
        <authorList>
            <person name="Yang R."/>
            <person name="Jarvis D.E."/>
            <person name="Chen H."/>
            <person name="Beilstein M.A."/>
            <person name="Grimwood J."/>
            <person name="Jenkins J."/>
            <person name="Shu S."/>
            <person name="Prochnik S."/>
            <person name="Xin M."/>
            <person name="Ma C."/>
            <person name="Schmutz J."/>
            <person name="Wing R.A."/>
            <person name="Mitchell-Olds T."/>
            <person name="Schumaker K.S."/>
            <person name="Wang X."/>
        </authorList>
    </citation>
    <scope>NUCLEOTIDE SEQUENCE [LARGE SCALE GENOMIC DNA]</scope>
</reference>
<organism evidence="1 2">
    <name type="scientific">Eutrema salsugineum</name>
    <name type="common">Saltwater cress</name>
    <name type="synonym">Sisymbrium salsugineum</name>
    <dbReference type="NCBI Taxonomy" id="72664"/>
    <lineage>
        <taxon>Eukaryota</taxon>
        <taxon>Viridiplantae</taxon>
        <taxon>Streptophyta</taxon>
        <taxon>Embryophyta</taxon>
        <taxon>Tracheophyta</taxon>
        <taxon>Spermatophyta</taxon>
        <taxon>Magnoliopsida</taxon>
        <taxon>eudicotyledons</taxon>
        <taxon>Gunneridae</taxon>
        <taxon>Pentapetalae</taxon>
        <taxon>rosids</taxon>
        <taxon>malvids</taxon>
        <taxon>Brassicales</taxon>
        <taxon>Brassicaceae</taxon>
        <taxon>Eutremeae</taxon>
        <taxon>Eutrema</taxon>
    </lineage>
</organism>
<dbReference type="Proteomes" id="UP000030689">
    <property type="component" value="Unassembled WGS sequence"/>
</dbReference>
<evidence type="ECO:0000313" key="2">
    <source>
        <dbReference type="Proteomes" id="UP000030689"/>
    </source>
</evidence>
<gene>
    <name evidence="1" type="ORF">EUTSA_v10005648mg</name>
</gene>
<proteinExistence type="predicted"/>
<dbReference type="KEGG" id="eus:EUTSA_v10005648mg"/>
<keyword evidence="2" id="KW-1185">Reference proteome</keyword>
<dbReference type="EMBL" id="KI517748">
    <property type="protein sequence ID" value="ESQ32507.1"/>
    <property type="molecule type" value="Genomic_DNA"/>
</dbReference>
<evidence type="ECO:0000313" key="1">
    <source>
        <dbReference type="EMBL" id="ESQ32507.1"/>
    </source>
</evidence>
<dbReference type="Gramene" id="ESQ32507">
    <property type="protein sequence ID" value="ESQ32507"/>
    <property type="gene ID" value="EUTSA_v10005648mg"/>
</dbReference>